<organism evidence="1 2">
    <name type="scientific">Pleuronectes platessa</name>
    <name type="common">European plaice</name>
    <dbReference type="NCBI Taxonomy" id="8262"/>
    <lineage>
        <taxon>Eukaryota</taxon>
        <taxon>Metazoa</taxon>
        <taxon>Chordata</taxon>
        <taxon>Craniata</taxon>
        <taxon>Vertebrata</taxon>
        <taxon>Euteleostomi</taxon>
        <taxon>Actinopterygii</taxon>
        <taxon>Neopterygii</taxon>
        <taxon>Teleostei</taxon>
        <taxon>Neoteleostei</taxon>
        <taxon>Acanthomorphata</taxon>
        <taxon>Carangaria</taxon>
        <taxon>Pleuronectiformes</taxon>
        <taxon>Pleuronectoidei</taxon>
        <taxon>Pleuronectidae</taxon>
        <taxon>Pleuronectes</taxon>
    </lineage>
</organism>
<dbReference type="Proteomes" id="UP001153269">
    <property type="component" value="Unassembled WGS sequence"/>
</dbReference>
<dbReference type="AlphaFoldDB" id="A0A9N7YS87"/>
<evidence type="ECO:0000313" key="1">
    <source>
        <dbReference type="EMBL" id="CAB1435624.1"/>
    </source>
</evidence>
<sequence length="72" mass="7974">MEFQRKGAAMEESLSTSQVRSLVLNGWDKRAGIQSAAGETVQSRVVTVHKTRRHRDSKKVKPSLDLHLVAGC</sequence>
<accession>A0A9N7YS87</accession>
<name>A0A9N7YS87_PLEPL</name>
<proteinExistence type="predicted"/>
<comment type="caution">
    <text evidence="1">The sequence shown here is derived from an EMBL/GenBank/DDBJ whole genome shotgun (WGS) entry which is preliminary data.</text>
</comment>
<keyword evidence="2" id="KW-1185">Reference proteome</keyword>
<gene>
    <name evidence="1" type="ORF">PLEPLA_LOCUS23680</name>
</gene>
<protein>
    <submittedName>
        <fullName evidence="1">Uncharacterized protein</fullName>
    </submittedName>
</protein>
<evidence type="ECO:0000313" key="2">
    <source>
        <dbReference type="Proteomes" id="UP001153269"/>
    </source>
</evidence>
<dbReference type="EMBL" id="CADEAL010001787">
    <property type="protein sequence ID" value="CAB1435624.1"/>
    <property type="molecule type" value="Genomic_DNA"/>
</dbReference>
<reference evidence="1" key="1">
    <citation type="submission" date="2020-03" db="EMBL/GenBank/DDBJ databases">
        <authorList>
            <person name="Weist P."/>
        </authorList>
    </citation>
    <scope>NUCLEOTIDE SEQUENCE</scope>
</reference>